<sequence>MRPIVPKSPEVPKEFSDKEISFLTKSVFGEIIEPQPCDVLFVFSGTHPGHWEKAIEAYQKGYVKRIIVTGGRSLTGMPHPDWNGHTEAEVIIQHLLAAGIPEEAIKSENSSSNTLENVLFAKEIFDFNTVETVMFICKSHATGRQWRTLAQHLPKHLRYIPYTFNAFYKDVEIGRDSWMNTEIGKSRVWGEYLRLLHYGEKGDILKLDVEL</sequence>
<dbReference type="InterPro" id="IPR014729">
    <property type="entry name" value="Rossmann-like_a/b/a_fold"/>
</dbReference>
<dbReference type="InterPro" id="IPR051599">
    <property type="entry name" value="Cell_Envelope_Assoc"/>
</dbReference>
<organism evidence="2 3">
    <name type="scientific">Streptococcus gordonii</name>
    <dbReference type="NCBI Taxonomy" id="1302"/>
    <lineage>
        <taxon>Bacteria</taxon>
        <taxon>Bacillati</taxon>
        <taxon>Bacillota</taxon>
        <taxon>Bacilli</taxon>
        <taxon>Lactobacillales</taxon>
        <taxon>Streptococcaceae</taxon>
        <taxon>Streptococcus</taxon>
    </lineage>
</organism>
<dbReference type="EMBL" id="LQRC01000257">
    <property type="protein sequence ID" value="KXT68845.1"/>
    <property type="molecule type" value="Genomic_DNA"/>
</dbReference>
<dbReference type="Gene3D" id="3.40.50.620">
    <property type="entry name" value="HUPs"/>
    <property type="match status" value="1"/>
</dbReference>
<evidence type="ECO:0000313" key="2">
    <source>
        <dbReference type="EMBL" id="KXT68845.1"/>
    </source>
</evidence>
<dbReference type="AlphaFoldDB" id="A0A139MYJ2"/>
<dbReference type="GO" id="GO:0005886">
    <property type="term" value="C:plasma membrane"/>
    <property type="evidence" value="ECO:0007669"/>
    <property type="project" value="TreeGrafter"/>
</dbReference>
<evidence type="ECO:0000259" key="1">
    <source>
        <dbReference type="Pfam" id="PF02698"/>
    </source>
</evidence>
<feature type="domain" description="DUF218" evidence="1">
    <location>
        <begin position="47"/>
        <end position="170"/>
    </location>
</feature>
<gene>
    <name evidence="2" type="ORF">SGODD07_01990</name>
</gene>
<dbReference type="GO" id="GO:0000270">
    <property type="term" value="P:peptidoglycan metabolic process"/>
    <property type="evidence" value="ECO:0007669"/>
    <property type="project" value="TreeGrafter"/>
</dbReference>
<evidence type="ECO:0000313" key="3">
    <source>
        <dbReference type="Proteomes" id="UP000070096"/>
    </source>
</evidence>
<accession>A0A139MYJ2</accession>
<protein>
    <recommendedName>
        <fullName evidence="1">DUF218 domain-containing protein</fullName>
    </recommendedName>
</protein>
<dbReference type="PANTHER" id="PTHR30336">
    <property type="entry name" value="INNER MEMBRANE PROTEIN, PROBABLE PERMEASE"/>
    <property type="match status" value="1"/>
</dbReference>
<dbReference type="Proteomes" id="UP000070096">
    <property type="component" value="Unassembled WGS sequence"/>
</dbReference>
<proteinExistence type="predicted"/>
<dbReference type="CDD" id="cd06259">
    <property type="entry name" value="YdcF-like"/>
    <property type="match status" value="1"/>
</dbReference>
<reference evidence="2 3" key="1">
    <citation type="submission" date="2016-01" db="EMBL/GenBank/DDBJ databases">
        <title>Highly variable Streptococcus oralis are common among viridans streptococci isolated from primates.</title>
        <authorList>
            <person name="Denapaite D."/>
            <person name="Rieger M."/>
            <person name="Koendgen S."/>
            <person name="Brueckner R."/>
            <person name="Ochigava I."/>
            <person name="Kappeler P."/>
            <person name="Maetz-Rensing K."/>
            <person name="Leendertz F."/>
            <person name="Hakenbeck R."/>
        </authorList>
    </citation>
    <scope>NUCLEOTIDE SEQUENCE [LARGE SCALE GENOMIC DNA]</scope>
    <source>
        <strain evidence="2 3">DD07</strain>
    </source>
</reference>
<dbReference type="InterPro" id="IPR003848">
    <property type="entry name" value="DUF218"/>
</dbReference>
<dbReference type="PATRIC" id="fig|1302.21.peg.2199"/>
<dbReference type="Pfam" id="PF02698">
    <property type="entry name" value="DUF218"/>
    <property type="match status" value="1"/>
</dbReference>
<comment type="caution">
    <text evidence="2">The sequence shown here is derived from an EMBL/GenBank/DDBJ whole genome shotgun (WGS) entry which is preliminary data.</text>
</comment>
<dbReference type="GO" id="GO:0043164">
    <property type="term" value="P:Gram-negative-bacterium-type cell wall biogenesis"/>
    <property type="evidence" value="ECO:0007669"/>
    <property type="project" value="TreeGrafter"/>
</dbReference>
<dbReference type="PANTHER" id="PTHR30336:SF4">
    <property type="entry name" value="ENVELOPE BIOGENESIS FACTOR ELYC"/>
    <property type="match status" value="1"/>
</dbReference>
<name>A0A139MYJ2_STRGN</name>